<gene>
    <name evidence="2" type="ORF">CLUP02_02518</name>
</gene>
<reference evidence="2" key="1">
    <citation type="journal article" date="2021" name="Mol. Plant Microbe Interact.">
        <title>Complete Genome Sequence of the Plant-Pathogenic Fungus Colletotrichum lupini.</title>
        <authorList>
            <person name="Baroncelli R."/>
            <person name="Pensec F."/>
            <person name="Da Lio D."/>
            <person name="Boufleur T."/>
            <person name="Vicente I."/>
            <person name="Sarrocco S."/>
            <person name="Picot A."/>
            <person name="Baraldi E."/>
            <person name="Sukno S."/>
            <person name="Thon M."/>
            <person name="Le Floch G."/>
        </authorList>
    </citation>
    <scope>NUCLEOTIDE SEQUENCE</scope>
    <source>
        <strain evidence="2">IMI 504893</strain>
    </source>
</reference>
<sequence>MKPIHSTATSKRTFMVATMTACLRSKTSTVPQPASMFGRESEVTSGTTI</sequence>
<dbReference type="Proteomes" id="UP000830671">
    <property type="component" value="Chromosome 2"/>
</dbReference>
<dbReference type="RefSeq" id="XP_049138693.1">
    <property type="nucleotide sequence ID" value="XM_049281550.1"/>
</dbReference>
<evidence type="ECO:0000256" key="1">
    <source>
        <dbReference type="SAM" id="MobiDB-lite"/>
    </source>
</evidence>
<proteinExistence type="predicted"/>
<dbReference type="KEGG" id="clup:CLUP02_02518"/>
<dbReference type="AlphaFoldDB" id="A0A9Q8SGN0"/>
<accession>A0A9Q8SGN0</accession>
<dbReference type="GeneID" id="73336560"/>
<feature type="region of interest" description="Disordered" evidence="1">
    <location>
        <begin position="27"/>
        <end position="49"/>
    </location>
</feature>
<dbReference type="EMBL" id="CP019474">
    <property type="protein sequence ID" value="UQC77052.1"/>
    <property type="molecule type" value="Genomic_DNA"/>
</dbReference>
<evidence type="ECO:0000313" key="2">
    <source>
        <dbReference type="EMBL" id="UQC77052.1"/>
    </source>
</evidence>
<keyword evidence="3" id="KW-1185">Reference proteome</keyword>
<protein>
    <submittedName>
        <fullName evidence="2">Uncharacterized protein</fullName>
    </submittedName>
</protein>
<name>A0A9Q8SGN0_9PEZI</name>
<organism evidence="2 3">
    <name type="scientific">Colletotrichum lupini</name>
    <dbReference type="NCBI Taxonomy" id="145971"/>
    <lineage>
        <taxon>Eukaryota</taxon>
        <taxon>Fungi</taxon>
        <taxon>Dikarya</taxon>
        <taxon>Ascomycota</taxon>
        <taxon>Pezizomycotina</taxon>
        <taxon>Sordariomycetes</taxon>
        <taxon>Hypocreomycetidae</taxon>
        <taxon>Glomerellales</taxon>
        <taxon>Glomerellaceae</taxon>
        <taxon>Colletotrichum</taxon>
        <taxon>Colletotrichum acutatum species complex</taxon>
    </lineage>
</organism>
<evidence type="ECO:0000313" key="3">
    <source>
        <dbReference type="Proteomes" id="UP000830671"/>
    </source>
</evidence>